<feature type="compositionally biased region" description="Polar residues" evidence="1">
    <location>
        <begin position="143"/>
        <end position="155"/>
    </location>
</feature>
<dbReference type="EMBL" id="LWDF02000989">
    <property type="protein sequence ID" value="KAE8241005.1"/>
    <property type="molecule type" value="Genomic_DNA"/>
</dbReference>
<feature type="compositionally biased region" description="Polar residues" evidence="1">
    <location>
        <begin position="1"/>
        <end position="24"/>
    </location>
</feature>
<feature type="region of interest" description="Disordered" evidence="1">
    <location>
        <begin position="1"/>
        <end position="47"/>
    </location>
</feature>
<dbReference type="Proteomes" id="UP000077521">
    <property type="component" value="Unassembled WGS sequence"/>
</dbReference>
<evidence type="ECO:0000313" key="2">
    <source>
        <dbReference type="EMBL" id="KAE8241005.1"/>
    </source>
</evidence>
<reference evidence="2" key="1">
    <citation type="submission" date="2016-04" db="EMBL/GenBank/DDBJ databases">
        <authorList>
            <person name="Nguyen H.D."/>
            <person name="Samba Siva P."/>
            <person name="Cullis J."/>
            <person name="Levesque C.A."/>
            <person name="Hambleton S."/>
        </authorList>
    </citation>
    <scope>NUCLEOTIDE SEQUENCE</scope>
    <source>
        <strain evidence="2">DAOMC 236416</strain>
    </source>
</reference>
<evidence type="ECO:0000313" key="3">
    <source>
        <dbReference type="Proteomes" id="UP000077521"/>
    </source>
</evidence>
<protein>
    <submittedName>
        <fullName evidence="2">Uncharacterized protein</fullName>
    </submittedName>
</protein>
<reference evidence="2" key="2">
    <citation type="journal article" date="2019" name="IMA Fungus">
        <title>Genome sequencing and comparison of five Tilletia species to identify candidate genes for the detection of regulated species infecting wheat.</title>
        <authorList>
            <person name="Nguyen H.D.T."/>
            <person name="Sultana T."/>
            <person name="Kesanakurti P."/>
            <person name="Hambleton S."/>
        </authorList>
    </citation>
    <scope>NUCLEOTIDE SEQUENCE</scope>
    <source>
        <strain evidence="2">DAOMC 236416</strain>
    </source>
</reference>
<feature type="region of interest" description="Disordered" evidence="1">
    <location>
        <begin position="116"/>
        <end position="171"/>
    </location>
</feature>
<name>A0A177TJ78_9BASI</name>
<proteinExistence type="predicted"/>
<gene>
    <name evidence="2" type="ORF">A4X13_0g7606</name>
</gene>
<keyword evidence="3" id="KW-1185">Reference proteome</keyword>
<evidence type="ECO:0000256" key="1">
    <source>
        <dbReference type="SAM" id="MobiDB-lite"/>
    </source>
</evidence>
<organism evidence="2 3">
    <name type="scientific">Tilletia indica</name>
    <dbReference type="NCBI Taxonomy" id="43049"/>
    <lineage>
        <taxon>Eukaryota</taxon>
        <taxon>Fungi</taxon>
        <taxon>Dikarya</taxon>
        <taxon>Basidiomycota</taxon>
        <taxon>Ustilaginomycotina</taxon>
        <taxon>Exobasidiomycetes</taxon>
        <taxon>Tilletiales</taxon>
        <taxon>Tilletiaceae</taxon>
        <taxon>Tilletia</taxon>
    </lineage>
</organism>
<accession>A0A177TJ78</accession>
<sequence>MIASSQLVHTSASPRFSQPTSSHLVRQELQLDSGREENVEDAGGDGGGASYLSAQDFIFGVILASLTSDDDEVEVQGSACGQAHSMEVGMSSSSLRPSGLRLGTAKPTALSALLSHTASLPSTTGKSTSAPSAPRATLLTKARSPSETGSRSSLRSRVPISAFPASDEDEV</sequence>
<dbReference type="AlphaFoldDB" id="A0A177TJ78"/>
<comment type="caution">
    <text evidence="2">The sequence shown here is derived from an EMBL/GenBank/DDBJ whole genome shotgun (WGS) entry which is preliminary data.</text>
</comment>